<accession>A0AAW0EXQ0</accession>
<gene>
    <name evidence="1" type="ORF">NESM_000857400</name>
</gene>
<comment type="caution">
    <text evidence="1">The sequence shown here is derived from an EMBL/GenBank/DDBJ whole genome shotgun (WGS) entry which is preliminary data.</text>
</comment>
<reference evidence="1 2" key="1">
    <citation type="journal article" date="2021" name="MBio">
        <title>A New Model Trypanosomatid, Novymonas esmeraldas: Genomic Perception of Its 'Candidatus Pandoraea novymonadis' Endosymbiont.</title>
        <authorList>
            <person name="Zakharova A."/>
            <person name="Saura A."/>
            <person name="Butenko A."/>
            <person name="Podesvova L."/>
            <person name="Warmusova S."/>
            <person name="Kostygov A.Y."/>
            <person name="Nenarokova A."/>
            <person name="Lukes J."/>
            <person name="Opperdoes F.R."/>
            <person name="Yurchenko V."/>
        </authorList>
    </citation>
    <scope>NUCLEOTIDE SEQUENCE [LARGE SCALE GENOMIC DNA]</scope>
    <source>
        <strain evidence="1 2">E262AT.01</strain>
    </source>
</reference>
<protein>
    <submittedName>
        <fullName evidence="1">Uncharacterized protein</fullName>
    </submittedName>
</protein>
<organism evidence="1 2">
    <name type="scientific">Novymonas esmeraldas</name>
    <dbReference type="NCBI Taxonomy" id="1808958"/>
    <lineage>
        <taxon>Eukaryota</taxon>
        <taxon>Discoba</taxon>
        <taxon>Euglenozoa</taxon>
        <taxon>Kinetoplastea</taxon>
        <taxon>Metakinetoplastina</taxon>
        <taxon>Trypanosomatida</taxon>
        <taxon>Trypanosomatidae</taxon>
        <taxon>Novymonas</taxon>
    </lineage>
</organism>
<sequence>MSATAAVPRRFAVPLDNLGCVLETVDGVTYPHHIFGSNMALRSDGGELLLPGVDGEVRLEEGRRYTVDHVKPR</sequence>
<dbReference type="AlphaFoldDB" id="A0AAW0EXQ0"/>
<keyword evidence="2" id="KW-1185">Reference proteome</keyword>
<proteinExistence type="predicted"/>
<dbReference type="EMBL" id="JAECZO010000187">
    <property type="protein sequence ID" value="KAK7198908.1"/>
    <property type="molecule type" value="Genomic_DNA"/>
</dbReference>
<evidence type="ECO:0000313" key="2">
    <source>
        <dbReference type="Proteomes" id="UP001430356"/>
    </source>
</evidence>
<name>A0AAW0EXQ0_9TRYP</name>
<evidence type="ECO:0000313" key="1">
    <source>
        <dbReference type="EMBL" id="KAK7198908.1"/>
    </source>
</evidence>
<dbReference type="Proteomes" id="UP001430356">
    <property type="component" value="Unassembled WGS sequence"/>
</dbReference>